<keyword evidence="1" id="KW-0812">Transmembrane</keyword>
<feature type="transmembrane region" description="Helical" evidence="1">
    <location>
        <begin position="131"/>
        <end position="152"/>
    </location>
</feature>
<keyword evidence="1" id="KW-0472">Membrane</keyword>
<feature type="transmembrane region" description="Helical" evidence="1">
    <location>
        <begin position="87"/>
        <end position="110"/>
    </location>
</feature>
<evidence type="ECO:0000313" key="2">
    <source>
        <dbReference type="EMBL" id="OGM54164.1"/>
    </source>
</evidence>
<keyword evidence="1" id="KW-1133">Transmembrane helix</keyword>
<dbReference type="Proteomes" id="UP000178603">
    <property type="component" value="Unassembled WGS sequence"/>
</dbReference>
<comment type="caution">
    <text evidence="2">The sequence shown here is derived from an EMBL/GenBank/DDBJ whole genome shotgun (WGS) entry which is preliminary data.</text>
</comment>
<accession>A0A1F8AQX9</accession>
<dbReference type="EMBL" id="MGGW01000017">
    <property type="protein sequence ID" value="OGM54164.1"/>
    <property type="molecule type" value="Genomic_DNA"/>
</dbReference>
<evidence type="ECO:0000313" key="3">
    <source>
        <dbReference type="Proteomes" id="UP000178603"/>
    </source>
</evidence>
<sequence>MLETPHVAVAAAIAAKIPNPFISLPLALASHFLLERVPHWNPHLMTETKKFGKPTSASAKIIALDVAASLVTGFSVASASAQNTSHYFLILSACLLSVLPDLVESPYFFLKVRNKFMEKWIAFQGSIQNDTTPFIGLATQAATYALALLIAFN</sequence>
<dbReference type="AlphaFoldDB" id="A0A1F8AQX9"/>
<name>A0A1F8AQX9_9BACT</name>
<reference evidence="2 3" key="1">
    <citation type="journal article" date="2016" name="Nat. Commun.">
        <title>Thousands of microbial genomes shed light on interconnected biogeochemical processes in an aquifer system.</title>
        <authorList>
            <person name="Anantharaman K."/>
            <person name="Brown C.T."/>
            <person name="Hug L.A."/>
            <person name="Sharon I."/>
            <person name="Castelle C.J."/>
            <person name="Probst A.J."/>
            <person name="Thomas B.C."/>
            <person name="Singh A."/>
            <person name="Wilkins M.J."/>
            <person name="Karaoz U."/>
            <person name="Brodie E.L."/>
            <person name="Williams K.H."/>
            <person name="Hubbard S.S."/>
            <person name="Banfield J.F."/>
        </authorList>
    </citation>
    <scope>NUCLEOTIDE SEQUENCE [LARGE SCALE GENOMIC DNA]</scope>
</reference>
<proteinExistence type="predicted"/>
<evidence type="ECO:0000256" key="1">
    <source>
        <dbReference type="SAM" id="Phobius"/>
    </source>
</evidence>
<protein>
    <submittedName>
        <fullName evidence="2">Uncharacterized protein</fullName>
    </submittedName>
</protein>
<feature type="transmembrane region" description="Helical" evidence="1">
    <location>
        <begin position="61"/>
        <end position="81"/>
    </location>
</feature>
<gene>
    <name evidence="2" type="ORF">A3E44_00580</name>
</gene>
<organism evidence="2 3">
    <name type="scientific">Candidatus Woesebacteria bacterium RIFCSPHIGHO2_12_FULL_41_24</name>
    <dbReference type="NCBI Taxonomy" id="1802510"/>
    <lineage>
        <taxon>Bacteria</taxon>
        <taxon>Candidatus Woeseibacteriota</taxon>
    </lineage>
</organism>